<dbReference type="InterPro" id="IPR036743">
    <property type="entry name" value="ARPC5_sf"/>
</dbReference>
<dbReference type="PANTHER" id="PTHR12644">
    <property type="entry name" value="ARP2/3 COMPLEX 16 KD SUBUNIT P16-ARC"/>
    <property type="match status" value="1"/>
</dbReference>
<gene>
    <name evidence="6" type="ORF">DSPE1174_LOCUS17685</name>
</gene>
<evidence type="ECO:0000256" key="4">
    <source>
        <dbReference type="ARBA" id="ARBA00023212"/>
    </source>
</evidence>
<dbReference type="Pfam" id="PF04699">
    <property type="entry name" value="P16-Arc"/>
    <property type="match status" value="1"/>
</dbReference>
<protein>
    <recommendedName>
        <fullName evidence="5">Actin-related protein 2/3 complex subunit 5</fullName>
    </recommendedName>
</protein>
<dbReference type="SUPFAM" id="SSF69103">
    <property type="entry name" value="Arp2/3 complex 16 kDa subunit ARPC5"/>
    <property type="match status" value="1"/>
</dbReference>
<evidence type="ECO:0000256" key="5">
    <source>
        <dbReference type="RuleBase" id="RU004301"/>
    </source>
</evidence>
<organism evidence="6">
    <name type="scientific">Octactis speculum</name>
    <dbReference type="NCBI Taxonomy" id="3111310"/>
    <lineage>
        <taxon>Eukaryota</taxon>
        <taxon>Sar</taxon>
        <taxon>Stramenopiles</taxon>
        <taxon>Ochrophyta</taxon>
        <taxon>Dictyochophyceae</taxon>
        <taxon>Dictyochales</taxon>
        <taxon>Dictyochaceae</taxon>
        <taxon>Octactis</taxon>
    </lineage>
</organism>
<accession>A0A7S2G7Y5</accession>
<dbReference type="GO" id="GO:0030833">
    <property type="term" value="P:regulation of actin filament polymerization"/>
    <property type="evidence" value="ECO:0007669"/>
    <property type="project" value="InterPro"/>
</dbReference>
<dbReference type="GO" id="GO:0005885">
    <property type="term" value="C:Arp2/3 protein complex"/>
    <property type="evidence" value="ECO:0007669"/>
    <property type="project" value="InterPro"/>
</dbReference>
<name>A0A7S2G7Y5_9STRA</name>
<proteinExistence type="inferred from homology"/>
<dbReference type="EMBL" id="HBGS01034311">
    <property type="protein sequence ID" value="CAD9437728.1"/>
    <property type="molecule type" value="Transcribed_RNA"/>
</dbReference>
<dbReference type="GO" id="GO:0034314">
    <property type="term" value="P:Arp2/3 complex-mediated actin nucleation"/>
    <property type="evidence" value="ECO:0007669"/>
    <property type="project" value="InterPro"/>
</dbReference>
<comment type="subcellular location">
    <subcellularLocation>
        <location evidence="1">Cytoplasm</location>
        <location evidence="1">Cytoskeleton</location>
    </subcellularLocation>
</comment>
<keyword evidence="3" id="KW-0963">Cytoplasm</keyword>
<comment type="similarity">
    <text evidence="2 5">Belongs to the ARPC5 family.</text>
</comment>
<reference evidence="6" key="1">
    <citation type="submission" date="2021-01" db="EMBL/GenBank/DDBJ databases">
        <authorList>
            <person name="Corre E."/>
            <person name="Pelletier E."/>
            <person name="Niang G."/>
            <person name="Scheremetjew M."/>
            <person name="Finn R."/>
            <person name="Kale V."/>
            <person name="Holt S."/>
            <person name="Cochrane G."/>
            <person name="Meng A."/>
            <person name="Brown T."/>
            <person name="Cohen L."/>
        </authorList>
    </citation>
    <scope>NUCLEOTIDE SEQUENCE</scope>
    <source>
        <strain evidence="6">CCMP1381</strain>
    </source>
</reference>
<comment type="function">
    <text evidence="5">Functions as component of the Arp2/3 complex which is involved in regulation of actin polymerization and together with an activating nucleation-promoting factor (NPF) mediates the formation of branched actin networks. Arp2/3 complex plays a critical role in the control of cell morphogenesis via the modulation of cell polarity development.</text>
</comment>
<dbReference type="Gene3D" id="1.25.40.190">
    <property type="entry name" value="Actin-related protein 2/3 complex subunit 5"/>
    <property type="match status" value="1"/>
</dbReference>
<sequence>MADDSLLGEISGRESAVNGMIGSKSYADALILALEGADKVMASKNQAVKEANAKVVFKVMVAVSDKDIEDVLANFNPVTLDLLMKYVYKGLQNHEHSTHGFKWHSAILEKTGLGSIVRTMTDRKTV</sequence>
<keyword evidence="4 5" id="KW-0206">Cytoskeleton</keyword>
<dbReference type="AlphaFoldDB" id="A0A7S2G7Y5"/>
<evidence type="ECO:0000256" key="2">
    <source>
        <dbReference type="ARBA" id="ARBA00006084"/>
    </source>
</evidence>
<evidence type="ECO:0000256" key="1">
    <source>
        <dbReference type="ARBA" id="ARBA00004245"/>
    </source>
</evidence>
<evidence type="ECO:0000256" key="3">
    <source>
        <dbReference type="ARBA" id="ARBA00022490"/>
    </source>
</evidence>
<dbReference type="InterPro" id="IPR006789">
    <property type="entry name" value="ARPC5"/>
</dbReference>
<evidence type="ECO:0000313" key="6">
    <source>
        <dbReference type="EMBL" id="CAD9437728.1"/>
    </source>
</evidence>